<feature type="transmembrane region" description="Helical" evidence="1">
    <location>
        <begin position="91"/>
        <end position="110"/>
    </location>
</feature>
<feature type="transmembrane region" description="Helical" evidence="1">
    <location>
        <begin position="29"/>
        <end position="52"/>
    </location>
</feature>
<evidence type="ECO:0000313" key="2">
    <source>
        <dbReference type="EMBL" id="UYN55563.1"/>
    </source>
</evidence>
<keyword evidence="1" id="KW-0472">Membrane</keyword>
<name>A0ABY6H2I4_9LACO</name>
<dbReference type="Proteomes" id="UP001164790">
    <property type="component" value="Chromosome"/>
</dbReference>
<keyword evidence="1" id="KW-1133">Transmembrane helix</keyword>
<accession>A0ABY6H2I4</accession>
<dbReference type="RefSeq" id="WP_238150173.1">
    <property type="nucleotide sequence ID" value="NZ_CP107523.1"/>
</dbReference>
<feature type="transmembrane region" description="Helical" evidence="1">
    <location>
        <begin position="126"/>
        <end position="147"/>
    </location>
</feature>
<keyword evidence="1" id="KW-0812">Transmembrane</keyword>
<sequence length="153" mass="17704">MLASGIVIVSVWGGLWYVGNHAFAKPSRFQLTAIIILGVILFGIMVSVLLFLKTRWQIRLSAHTSFTVIILGLIIAVILPFIHHLNELERPIYYFSLFILILGLLVYLRATRSFFRTKIDFGQWQWLFYVVVILLGVGIGVLIWWLGERRHRH</sequence>
<keyword evidence="3" id="KW-1185">Reference proteome</keyword>
<gene>
    <name evidence="2" type="ORF">OFW50_08640</name>
</gene>
<feature type="transmembrane region" description="Helical" evidence="1">
    <location>
        <begin position="64"/>
        <end position="85"/>
    </location>
</feature>
<dbReference type="EMBL" id="CP107523">
    <property type="protein sequence ID" value="UYN55563.1"/>
    <property type="molecule type" value="Genomic_DNA"/>
</dbReference>
<protein>
    <submittedName>
        <fullName evidence="2">Uncharacterized protein</fullName>
    </submittedName>
</protein>
<evidence type="ECO:0000313" key="3">
    <source>
        <dbReference type="Proteomes" id="UP001164790"/>
    </source>
</evidence>
<reference evidence="2" key="1">
    <citation type="submission" date="2022-10" db="EMBL/GenBank/DDBJ databases">
        <title>Comparative genomic analysis and in-vitro probiotic properties of the potential probiotic L. chiayiensis AACE 3.</title>
        <authorList>
            <person name="Kang X."/>
        </authorList>
    </citation>
    <scope>NUCLEOTIDE SEQUENCE</scope>
    <source>
        <strain evidence="2">AACE 3</strain>
    </source>
</reference>
<evidence type="ECO:0000256" key="1">
    <source>
        <dbReference type="SAM" id="Phobius"/>
    </source>
</evidence>
<proteinExistence type="predicted"/>
<organism evidence="2 3">
    <name type="scientific">Lacticaseibacillus chiayiensis</name>
    <dbReference type="NCBI Taxonomy" id="2100821"/>
    <lineage>
        <taxon>Bacteria</taxon>
        <taxon>Bacillati</taxon>
        <taxon>Bacillota</taxon>
        <taxon>Bacilli</taxon>
        <taxon>Lactobacillales</taxon>
        <taxon>Lactobacillaceae</taxon>
        <taxon>Lacticaseibacillus</taxon>
    </lineage>
</organism>